<dbReference type="OrthoDB" id="10399697at2759"/>
<accession>D8LHE9</accession>
<evidence type="ECO:0000313" key="3">
    <source>
        <dbReference type="Proteomes" id="UP000002630"/>
    </source>
</evidence>
<proteinExistence type="predicted"/>
<reference evidence="2 3" key="1">
    <citation type="journal article" date="2010" name="Nature">
        <title>The Ectocarpus genome and the independent evolution of multicellularity in brown algae.</title>
        <authorList>
            <person name="Cock J.M."/>
            <person name="Sterck L."/>
            <person name="Rouze P."/>
            <person name="Scornet D."/>
            <person name="Allen A.E."/>
            <person name="Amoutzias G."/>
            <person name="Anthouard V."/>
            <person name="Artiguenave F."/>
            <person name="Aury J.M."/>
            <person name="Badger J.H."/>
            <person name="Beszteri B."/>
            <person name="Billiau K."/>
            <person name="Bonnet E."/>
            <person name="Bothwell J.H."/>
            <person name="Bowler C."/>
            <person name="Boyen C."/>
            <person name="Brownlee C."/>
            <person name="Carrano C.J."/>
            <person name="Charrier B."/>
            <person name="Cho G.Y."/>
            <person name="Coelho S.M."/>
            <person name="Collen J."/>
            <person name="Corre E."/>
            <person name="Da Silva C."/>
            <person name="Delage L."/>
            <person name="Delaroque N."/>
            <person name="Dittami S.M."/>
            <person name="Doulbeau S."/>
            <person name="Elias M."/>
            <person name="Farnham G."/>
            <person name="Gachon C.M."/>
            <person name="Gschloessl B."/>
            <person name="Heesch S."/>
            <person name="Jabbari K."/>
            <person name="Jubin C."/>
            <person name="Kawai H."/>
            <person name="Kimura K."/>
            <person name="Kloareg B."/>
            <person name="Kupper F.C."/>
            <person name="Lang D."/>
            <person name="Le Bail A."/>
            <person name="Leblanc C."/>
            <person name="Lerouge P."/>
            <person name="Lohr M."/>
            <person name="Lopez P.J."/>
            <person name="Martens C."/>
            <person name="Maumus F."/>
            <person name="Michel G."/>
            <person name="Miranda-Saavedra D."/>
            <person name="Morales J."/>
            <person name="Moreau H."/>
            <person name="Motomura T."/>
            <person name="Nagasato C."/>
            <person name="Napoli C.A."/>
            <person name="Nelson D.R."/>
            <person name="Nyvall-Collen P."/>
            <person name="Peters A.F."/>
            <person name="Pommier C."/>
            <person name="Potin P."/>
            <person name="Poulain J."/>
            <person name="Quesneville H."/>
            <person name="Read B."/>
            <person name="Rensing S.A."/>
            <person name="Ritter A."/>
            <person name="Rousvoal S."/>
            <person name="Samanta M."/>
            <person name="Samson G."/>
            <person name="Schroeder D.C."/>
            <person name="Segurens B."/>
            <person name="Strittmatter M."/>
            <person name="Tonon T."/>
            <person name="Tregear J.W."/>
            <person name="Valentin K."/>
            <person name="von Dassow P."/>
            <person name="Yamagishi T."/>
            <person name="Van de Peer Y."/>
            <person name="Wincker P."/>
        </authorList>
    </citation>
    <scope>NUCLEOTIDE SEQUENCE [LARGE SCALE GENOMIC DNA]</scope>
    <source>
        <strain evidence="3">Ec32 / CCAP1310/4</strain>
    </source>
</reference>
<dbReference type="EMBL" id="FN649760">
    <property type="protein sequence ID" value="CBN80266.1"/>
    <property type="molecule type" value="Genomic_DNA"/>
</dbReference>
<feature type="transmembrane region" description="Helical" evidence="1">
    <location>
        <begin position="36"/>
        <end position="61"/>
    </location>
</feature>
<keyword evidence="3" id="KW-1185">Reference proteome</keyword>
<feature type="transmembrane region" description="Helical" evidence="1">
    <location>
        <begin position="132"/>
        <end position="150"/>
    </location>
</feature>
<name>D8LHE9_ECTSI</name>
<dbReference type="Proteomes" id="UP000002630">
    <property type="component" value="Unassembled WGS sequence"/>
</dbReference>
<keyword evidence="1" id="KW-0812">Transmembrane</keyword>
<sequence length="232" mass="25064">MEVAVQVFGAAGLVETVVEVAYVVTTLRRFTTFEEWYFLASVSFEVAGELLFLFAGICLLSRNSNRRTTARALTKDPVHHVAAVATDSDYMSWEFAALSLASTVVSLLPLLAWATFLPVWGEPFAEDGGDEGLRVALSAFSLTGVVAMLASGERARRSSPGSKRQRAMDTLVVVGVVSYATQKAFEVCVLASAWERLCTGVLGKALVVLLTVEILSVAFAVVVIFSVVRRDF</sequence>
<protein>
    <submittedName>
        <fullName evidence="2">Uncharacterized protein</fullName>
    </submittedName>
</protein>
<dbReference type="AlphaFoldDB" id="D8LHE9"/>
<keyword evidence="1" id="KW-1133">Transmembrane helix</keyword>
<keyword evidence="1" id="KW-0472">Membrane</keyword>
<feature type="transmembrane region" description="Helical" evidence="1">
    <location>
        <begin position="171"/>
        <end position="194"/>
    </location>
</feature>
<evidence type="ECO:0000256" key="1">
    <source>
        <dbReference type="SAM" id="Phobius"/>
    </source>
</evidence>
<feature type="transmembrane region" description="Helical" evidence="1">
    <location>
        <begin position="206"/>
        <end position="228"/>
    </location>
</feature>
<evidence type="ECO:0000313" key="2">
    <source>
        <dbReference type="EMBL" id="CBN80266.1"/>
    </source>
</evidence>
<dbReference type="InParanoid" id="D8LHE9"/>
<feature type="transmembrane region" description="Helical" evidence="1">
    <location>
        <begin position="95"/>
        <end position="120"/>
    </location>
</feature>
<organism evidence="2 3">
    <name type="scientific">Ectocarpus siliculosus</name>
    <name type="common">Brown alga</name>
    <name type="synonym">Conferva siliculosa</name>
    <dbReference type="NCBI Taxonomy" id="2880"/>
    <lineage>
        <taxon>Eukaryota</taxon>
        <taxon>Sar</taxon>
        <taxon>Stramenopiles</taxon>
        <taxon>Ochrophyta</taxon>
        <taxon>PX clade</taxon>
        <taxon>Phaeophyceae</taxon>
        <taxon>Ectocarpales</taxon>
        <taxon>Ectocarpaceae</taxon>
        <taxon>Ectocarpus</taxon>
    </lineage>
</organism>
<gene>
    <name evidence="2" type="ORF">Esi_0191_0051</name>
</gene>